<dbReference type="OrthoDB" id="8196546at2759"/>
<name>A0A2S2Q150_9HEMI</name>
<evidence type="ECO:0000259" key="1">
    <source>
        <dbReference type="PROSITE" id="PS50878"/>
    </source>
</evidence>
<accession>A0A2S2Q150</accession>
<dbReference type="InterPro" id="IPR000477">
    <property type="entry name" value="RT_dom"/>
</dbReference>
<feature type="domain" description="Reverse transcriptase" evidence="1">
    <location>
        <begin position="1"/>
        <end position="114"/>
    </location>
</feature>
<proteinExistence type="predicted"/>
<organism evidence="2">
    <name type="scientific">Sipha flava</name>
    <name type="common">yellow sugarcane aphid</name>
    <dbReference type="NCBI Taxonomy" id="143950"/>
    <lineage>
        <taxon>Eukaryota</taxon>
        <taxon>Metazoa</taxon>
        <taxon>Ecdysozoa</taxon>
        <taxon>Arthropoda</taxon>
        <taxon>Hexapoda</taxon>
        <taxon>Insecta</taxon>
        <taxon>Pterygota</taxon>
        <taxon>Neoptera</taxon>
        <taxon>Paraneoptera</taxon>
        <taxon>Hemiptera</taxon>
        <taxon>Sternorrhyncha</taxon>
        <taxon>Aphidomorpha</taxon>
        <taxon>Aphidoidea</taxon>
        <taxon>Aphididae</taxon>
        <taxon>Sipha</taxon>
    </lineage>
</organism>
<dbReference type="Pfam" id="PF00078">
    <property type="entry name" value="RVT_1"/>
    <property type="match status" value="1"/>
</dbReference>
<gene>
    <name evidence="2" type="ORF">g.10030</name>
</gene>
<dbReference type="PROSITE" id="PS50878">
    <property type="entry name" value="RT_POL"/>
    <property type="match status" value="1"/>
</dbReference>
<dbReference type="AlphaFoldDB" id="A0A2S2Q150"/>
<sequence length="114" mass="12932">MEDIGINYKDGKIIHILYINEIAVIKAEKGNNQVEAKYAKGVRQGCDLPPILFNLFIEEALKGVRKENIGGVKKGRILVQILRFAENIVVVGESEEDKINMLEKMNDTLKEHHM</sequence>
<dbReference type="EMBL" id="GGMS01002198">
    <property type="protein sequence ID" value="MBY71401.1"/>
    <property type="molecule type" value="Transcribed_RNA"/>
</dbReference>
<reference evidence="2" key="1">
    <citation type="submission" date="2018-04" db="EMBL/GenBank/DDBJ databases">
        <title>Transcriptome assembly of Sipha flava.</title>
        <authorList>
            <person name="Scully E.D."/>
            <person name="Geib S.M."/>
            <person name="Palmer N.A."/>
            <person name="Koch K."/>
            <person name="Bradshaw J."/>
            <person name="Heng-Moss T."/>
            <person name="Sarath G."/>
        </authorList>
    </citation>
    <scope>NUCLEOTIDE SEQUENCE</scope>
</reference>
<evidence type="ECO:0000313" key="2">
    <source>
        <dbReference type="EMBL" id="MBY71401.1"/>
    </source>
</evidence>
<protein>
    <recommendedName>
        <fullName evidence="1">Reverse transcriptase domain-containing protein</fullName>
    </recommendedName>
</protein>